<reference evidence="3" key="1">
    <citation type="journal article" date="2016" name="Nature">
        <title>The genome of the seagrass Zostera marina reveals angiosperm adaptation to the sea.</title>
        <authorList>
            <person name="Olsen J.L."/>
            <person name="Rouze P."/>
            <person name="Verhelst B."/>
            <person name="Lin Y.-C."/>
            <person name="Bayer T."/>
            <person name="Collen J."/>
            <person name="Dattolo E."/>
            <person name="De Paoli E."/>
            <person name="Dittami S."/>
            <person name="Maumus F."/>
            <person name="Michel G."/>
            <person name="Kersting A."/>
            <person name="Lauritano C."/>
            <person name="Lohaus R."/>
            <person name="Toepel M."/>
            <person name="Tonon T."/>
            <person name="Vanneste K."/>
            <person name="Amirebrahimi M."/>
            <person name="Brakel J."/>
            <person name="Bostroem C."/>
            <person name="Chovatia M."/>
            <person name="Grimwood J."/>
            <person name="Jenkins J.W."/>
            <person name="Jueterbock A."/>
            <person name="Mraz A."/>
            <person name="Stam W.T."/>
            <person name="Tice H."/>
            <person name="Bornberg-Bauer E."/>
            <person name="Green P.J."/>
            <person name="Pearson G.A."/>
            <person name="Procaccini G."/>
            <person name="Duarte C.M."/>
            <person name="Schmutz J."/>
            <person name="Reusch T.B.H."/>
            <person name="Van de Peer Y."/>
        </authorList>
    </citation>
    <scope>NUCLEOTIDE SEQUENCE [LARGE SCALE GENOMIC DNA]</scope>
    <source>
        <strain evidence="3">cv. Finnish</strain>
    </source>
</reference>
<dbReference type="AlphaFoldDB" id="A0A0K9PEP0"/>
<evidence type="ECO:0000313" key="2">
    <source>
        <dbReference type="EMBL" id="KMZ67538.1"/>
    </source>
</evidence>
<sequence>MTSILEEIDRRNRSKKSAKSRWVEKSIGEIGEVAMGGEIDQRNRRSRDGWRNRSEKSAKSRWVEKSIREIGEVARNREELQPSIRTATEHANWKERDELECNRACELERTRRTGMTHEIGEHVNWNRSARARGLESTWRTRISQTEETKIARSQNGTRTGIGNANTIPNPKSLSLSLFQEGGEQLVAERVAESIRRPCCGDRTNASRRPCCEITVLRRTVAEPDEWTNVKTIAEFRRGRTQSESLLQNRRSDEQNVLPTPVAE</sequence>
<feature type="compositionally biased region" description="Basic and acidic residues" evidence="1">
    <location>
        <begin position="39"/>
        <end position="58"/>
    </location>
</feature>
<evidence type="ECO:0000256" key="1">
    <source>
        <dbReference type="SAM" id="MobiDB-lite"/>
    </source>
</evidence>
<protein>
    <submittedName>
        <fullName evidence="2">Uncharacterized protein</fullName>
    </submittedName>
</protein>
<organism evidence="2 3">
    <name type="scientific">Zostera marina</name>
    <name type="common">Eelgrass</name>
    <dbReference type="NCBI Taxonomy" id="29655"/>
    <lineage>
        <taxon>Eukaryota</taxon>
        <taxon>Viridiplantae</taxon>
        <taxon>Streptophyta</taxon>
        <taxon>Embryophyta</taxon>
        <taxon>Tracheophyta</taxon>
        <taxon>Spermatophyta</taxon>
        <taxon>Magnoliopsida</taxon>
        <taxon>Liliopsida</taxon>
        <taxon>Zosteraceae</taxon>
        <taxon>Zostera</taxon>
    </lineage>
</organism>
<feature type="region of interest" description="Disordered" evidence="1">
    <location>
        <begin position="238"/>
        <end position="263"/>
    </location>
</feature>
<feature type="region of interest" description="Disordered" evidence="1">
    <location>
        <begin position="1"/>
        <end position="58"/>
    </location>
</feature>
<dbReference type="EMBL" id="LFYR01000901">
    <property type="protein sequence ID" value="KMZ67538.1"/>
    <property type="molecule type" value="Genomic_DNA"/>
</dbReference>
<proteinExistence type="predicted"/>
<accession>A0A0K9PEP0</accession>
<keyword evidence="3" id="KW-1185">Reference proteome</keyword>
<name>A0A0K9PEP0_ZOSMR</name>
<gene>
    <name evidence="2" type="ORF">ZOSMA_264G00160</name>
</gene>
<comment type="caution">
    <text evidence="2">The sequence shown here is derived from an EMBL/GenBank/DDBJ whole genome shotgun (WGS) entry which is preliminary data.</text>
</comment>
<dbReference type="Proteomes" id="UP000036987">
    <property type="component" value="Unassembled WGS sequence"/>
</dbReference>
<evidence type="ECO:0000313" key="3">
    <source>
        <dbReference type="Proteomes" id="UP000036987"/>
    </source>
</evidence>